<dbReference type="InterPro" id="IPR036457">
    <property type="entry name" value="PPM-type-like_dom_sf"/>
</dbReference>
<proteinExistence type="predicted"/>
<dbReference type="EMBL" id="LGSW01000015">
    <property type="protein sequence ID" value="KND18630.1"/>
    <property type="molecule type" value="Genomic_DNA"/>
</dbReference>
<dbReference type="InterPro" id="IPR001932">
    <property type="entry name" value="PPM-type_phosphatase-like_dom"/>
</dbReference>
<sequence length="291" mass="32491">MSQALCEDCSMSNLFTTVCAMTFQGNASNGLQQDAFFFVDDYYQEVLGITPVHRCDGAFCVAVSDGVSQSDFSQVASLTTMKAVKQLWQTYLDNPNQSAVMDILKIYNKVATLPKRYYGASATFALVYRTFAKDNQSNSSVVIKHMGDSRVYHFSAMTKTWRCITRDHNLLNQLVDEQAAAENRQADFGEYNQDGMASPMYALTDCLIADSDLDSNPMPAYESQTLAVSSGDCLVVCTDGVYDLVPCCEWQAIDETTDLQNWLKQLRKQIYASEGRAYDNATTILVRFESQ</sequence>
<reference evidence="2 3" key="1">
    <citation type="submission" date="2015-07" db="EMBL/GenBank/DDBJ databases">
        <title>Draft genome of Enhydrobacter aerosaccus.</title>
        <authorList>
            <person name="Wang X."/>
        </authorList>
    </citation>
    <scope>NUCLEOTIDE SEQUENCE [LARGE SCALE GENOMIC DNA]</scope>
    <source>
        <strain evidence="2 3">CGMCC9176</strain>
    </source>
</reference>
<evidence type="ECO:0000313" key="2">
    <source>
        <dbReference type="EMBL" id="KND18630.1"/>
    </source>
</evidence>
<organism evidence="2 3">
    <name type="scientific">Enhydrobacter aerosaccus</name>
    <dbReference type="NCBI Taxonomy" id="225324"/>
    <lineage>
        <taxon>Bacteria</taxon>
        <taxon>Pseudomonadati</taxon>
        <taxon>Pseudomonadota</taxon>
        <taxon>Alphaproteobacteria</taxon>
        <taxon>Hyphomicrobiales</taxon>
        <taxon>Enhydrobacter</taxon>
    </lineage>
</organism>
<name>A0ABR5IK41_9HYPH</name>
<dbReference type="Proteomes" id="UP000053900">
    <property type="component" value="Unassembled WGS sequence"/>
</dbReference>
<dbReference type="Gene3D" id="3.60.40.10">
    <property type="entry name" value="PPM-type phosphatase domain"/>
    <property type="match status" value="1"/>
</dbReference>
<dbReference type="PROSITE" id="PS51746">
    <property type="entry name" value="PPM_2"/>
    <property type="match status" value="1"/>
</dbReference>
<protein>
    <recommendedName>
        <fullName evidence="1">PPM-type phosphatase domain-containing protein</fullName>
    </recommendedName>
</protein>
<evidence type="ECO:0000313" key="3">
    <source>
        <dbReference type="Proteomes" id="UP000053900"/>
    </source>
</evidence>
<feature type="domain" description="PPM-type phosphatase" evidence="1">
    <location>
        <begin position="17"/>
        <end position="288"/>
    </location>
</feature>
<evidence type="ECO:0000259" key="1">
    <source>
        <dbReference type="PROSITE" id="PS51746"/>
    </source>
</evidence>
<dbReference type="SUPFAM" id="SSF81606">
    <property type="entry name" value="PP2C-like"/>
    <property type="match status" value="1"/>
</dbReference>
<accession>A0ABR5IK41</accession>
<dbReference type="Pfam" id="PF13672">
    <property type="entry name" value="PP2C_2"/>
    <property type="match status" value="1"/>
</dbReference>
<keyword evidence="3" id="KW-1185">Reference proteome</keyword>
<gene>
    <name evidence="2" type="ORF">AFK20_11615</name>
</gene>
<comment type="caution">
    <text evidence="2">The sequence shown here is derived from an EMBL/GenBank/DDBJ whole genome shotgun (WGS) entry which is preliminary data.</text>
</comment>